<feature type="transmembrane region" description="Helical" evidence="7">
    <location>
        <begin position="218"/>
        <end position="242"/>
    </location>
</feature>
<comment type="subcellular location">
    <subcellularLocation>
        <location evidence="1">Cell membrane</location>
        <topology evidence="1">Multi-pass membrane protein</topology>
    </subcellularLocation>
</comment>
<evidence type="ECO:0000313" key="9">
    <source>
        <dbReference type="EMBL" id="MBY0204581.1"/>
    </source>
</evidence>
<evidence type="ECO:0000256" key="4">
    <source>
        <dbReference type="ARBA" id="ARBA00022692"/>
    </source>
</evidence>
<dbReference type="Pfam" id="PF07690">
    <property type="entry name" value="MFS_1"/>
    <property type="match status" value="2"/>
</dbReference>
<feature type="transmembrane region" description="Helical" evidence="7">
    <location>
        <begin position="285"/>
        <end position="305"/>
    </location>
</feature>
<feature type="transmembrane region" description="Helical" evidence="7">
    <location>
        <begin position="254"/>
        <end position="273"/>
    </location>
</feature>
<dbReference type="CDD" id="cd06173">
    <property type="entry name" value="MFS_MefA_like"/>
    <property type="match status" value="1"/>
</dbReference>
<proteinExistence type="predicted"/>
<dbReference type="PANTHER" id="PTHR43266:SF8">
    <property type="entry name" value="MACROLIDE-EFFLUX PROTEIN"/>
    <property type="match status" value="1"/>
</dbReference>
<accession>A0ABS7KKX0</accession>
<dbReference type="InterPro" id="IPR020846">
    <property type="entry name" value="MFS_dom"/>
</dbReference>
<feature type="domain" description="Major facilitator superfamily (MFS) profile" evidence="8">
    <location>
        <begin position="9"/>
        <end position="394"/>
    </location>
</feature>
<evidence type="ECO:0000256" key="3">
    <source>
        <dbReference type="ARBA" id="ARBA00022475"/>
    </source>
</evidence>
<reference evidence="9 10" key="1">
    <citation type="submission" date="2020-08" db="EMBL/GenBank/DDBJ databases">
        <title>Fungal Genomes of the International Space Station.</title>
        <authorList>
            <person name="Seuylemezian A."/>
            <person name="Singh N.K."/>
            <person name="Wood J."/>
            <person name="Venkateswaran K."/>
        </authorList>
    </citation>
    <scope>NUCLEOTIDE SEQUENCE [LARGE SCALE GENOMIC DNA]</scope>
    <source>
        <strain evidence="9 10">S/N-304-OC-R4</strain>
    </source>
</reference>
<keyword evidence="5 7" id="KW-1133">Transmembrane helix</keyword>
<gene>
    <name evidence="9" type="ORF">H7T88_15255</name>
</gene>
<keyword evidence="3" id="KW-1003">Cell membrane</keyword>
<feature type="transmembrane region" description="Helical" evidence="7">
    <location>
        <begin position="46"/>
        <end position="66"/>
    </location>
</feature>
<organism evidence="9 10">
    <name type="scientific">Paenibacillus cucumis</name>
    <name type="common">ex Kampfer et al. 2016</name>
    <dbReference type="NCBI Taxonomy" id="1776858"/>
    <lineage>
        <taxon>Bacteria</taxon>
        <taxon>Bacillati</taxon>
        <taxon>Bacillota</taxon>
        <taxon>Bacilli</taxon>
        <taxon>Bacillales</taxon>
        <taxon>Paenibacillaceae</taxon>
        <taxon>Paenibacillus</taxon>
    </lineage>
</organism>
<dbReference type="PANTHER" id="PTHR43266">
    <property type="entry name" value="MACROLIDE-EFFLUX PROTEIN"/>
    <property type="match status" value="1"/>
</dbReference>
<keyword evidence="4 7" id="KW-0812">Transmembrane</keyword>
<evidence type="ECO:0000259" key="8">
    <source>
        <dbReference type="PROSITE" id="PS50850"/>
    </source>
</evidence>
<evidence type="ECO:0000256" key="6">
    <source>
        <dbReference type="ARBA" id="ARBA00023136"/>
    </source>
</evidence>
<feature type="transmembrane region" description="Helical" evidence="7">
    <location>
        <begin position="369"/>
        <end position="387"/>
    </location>
</feature>
<keyword evidence="10" id="KW-1185">Reference proteome</keyword>
<evidence type="ECO:0000313" key="10">
    <source>
        <dbReference type="Proteomes" id="UP000706031"/>
    </source>
</evidence>
<evidence type="ECO:0000256" key="5">
    <source>
        <dbReference type="ARBA" id="ARBA00022989"/>
    </source>
</evidence>
<protein>
    <submittedName>
        <fullName evidence="9">MFS transporter</fullName>
    </submittedName>
</protein>
<feature type="transmembrane region" description="Helical" evidence="7">
    <location>
        <begin position="342"/>
        <end position="363"/>
    </location>
</feature>
<dbReference type="Gene3D" id="1.20.1250.20">
    <property type="entry name" value="MFS general substrate transporter like domains"/>
    <property type="match status" value="1"/>
</dbReference>
<keyword evidence="6 7" id="KW-0472">Membrane</keyword>
<dbReference type="RefSeq" id="WP_221789120.1">
    <property type="nucleotide sequence ID" value="NZ_JACLIC010000023.1"/>
</dbReference>
<dbReference type="InterPro" id="IPR011701">
    <property type="entry name" value="MFS"/>
</dbReference>
<sequence>MNTLFRNRAFLIITGSDLLQNLAIWIRNMAILYYIMDQTQGNPVAISLITVLEYAPIFIFSIIGGALADRWNPKRTMIIGDILSAISIVIIMGILSSGYWQVLYAATLVSSIVSQFSQPSSVKIVRRNVKKENVQSAIAVTQSANSLFLILGPIVGTFIYTAMGIQTSMTVLLILFVASAILLTFLPKDQAKRETGTSLFADIKEGWNYVTQSRSLRMLGLVFGCVGLSAGLINPLAIFLVTERLGLEQTALQFLSGASGLGLLIGGGIAAAVSNKLNQTKTLIIGLLCVAVTMLGEVLSSWLWLTMGLTFLSSISLAFINIIISSYMVSRIDEHVIGRVNGTIMPLFMGTMLIGSSLAGVIMNQTSLIFVYVISVIIMLLSIIPGLRVQFNDQNILNNGELKR</sequence>
<feature type="transmembrane region" description="Helical" evidence="7">
    <location>
        <begin position="146"/>
        <end position="163"/>
    </location>
</feature>
<evidence type="ECO:0000256" key="1">
    <source>
        <dbReference type="ARBA" id="ARBA00004651"/>
    </source>
</evidence>
<feature type="transmembrane region" description="Helical" evidence="7">
    <location>
        <begin position="311"/>
        <end position="330"/>
    </location>
</feature>
<dbReference type="Proteomes" id="UP000706031">
    <property type="component" value="Unassembled WGS sequence"/>
</dbReference>
<dbReference type="EMBL" id="JACLIC010000023">
    <property type="protein sequence ID" value="MBY0204581.1"/>
    <property type="molecule type" value="Genomic_DNA"/>
</dbReference>
<dbReference type="SUPFAM" id="SSF103473">
    <property type="entry name" value="MFS general substrate transporter"/>
    <property type="match status" value="1"/>
</dbReference>
<dbReference type="InterPro" id="IPR036259">
    <property type="entry name" value="MFS_trans_sf"/>
</dbReference>
<name>A0ABS7KKX0_9BACL</name>
<keyword evidence="2" id="KW-0813">Transport</keyword>
<evidence type="ECO:0000256" key="2">
    <source>
        <dbReference type="ARBA" id="ARBA00022448"/>
    </source>
</evidence>
<feature type="transmembrane region" description="Helical" evidence="7">
    <location>
        <begin position="169"/>
        <end position="186"/>
    </location>
</feature>
<comment type="caution">
    <text evidence="9">The sequence shown here is derived from an EMBL/GenBank/DDBJ whole genome shotgun (WGS) entry which is preliminary data.</text>
</comment>
<evidence type="ECO:0000256" key="7">
    <source>
        <dbReference type="SAM" id="Phobius"/>
    </source>
</evidence>
<feature type="transmembrane region" description="Helical" evidence="7">
    <location>
        <begin position="78"/>
        <end position="96"/>
    </location>
</feature>
<dbReference type="PROSITE" id="PS50850">
    <property type="entry name" value="MFS"/>
    <property type="match status" value="1"/>
</dbReference>